<proteinExistence type="predicted"/>
<dbReference type="RefSeq" id="WP_058357111.1">
    <property type="nucleotide sequence ID" value="NZ_CABKVG010000010.1"/>
</dbReference>
<evidence type="ECO:0000256" key="1">
    <source>
        <dbReference type="SAM" id="SignalP"/>
    </source>
</evidence>
<name>A0ABY4E261_9NEIS</name>
<gene>
    <name evidence="2" type="ORF">LVJ82_00050</name>
</gene>
<evidence type="ECO:0000313" key="2">
    <source>
        <dbReference type="EMBL" id="UOO89413.1"/>
    </source>
</evidence>
<sequence length="163" mass="18641">MFLSDVIPTKKTRLWALAALLGLASSLQAAPVTVAQVQGHWRLQQAGRIDTQVTPEQEQPYDFNRCRLQRSYSLRADAYAIYQDVEGEEGACVLLEPRLSYWRLDGTHIVFYTEQQTLETAEISIDSAGRLRLVHEFALDIEPDKQQAWGWGNTLKTYEVLER</sequence>
<protein>
    <recommendedName>
        <fullName evidence="4">Lipocalin-like domain-containing protein</fullName>
    </recommendedName>
</protein>
<evidence type="ECO:0008006" key="4">
    <source>
        <dbReference type="Google" id="ProtNLM"/>
    </source>
</evidence>
<evidence type="ECO:0000313" key="3">
    <source>
        <dbReference type="Proteomes" id="UP000832011"/>
    </source>
</evidence>
<accession>A0ABY4E261</accession>
<organism evidence="2 3">
    <name type="scientific">Vitreoscilla massiliensis</name>
    <dbReference type="NCBI Taxonomy" id="1689272"/>
    <lineage>
        <taxon>Bacteria</taxon>
        <taxon>Pseudomonadati</taxon>
        <taxon>Pseudomonadota</taxon>
        <taxon>Betaproteobacteria</taxon>
        <taxon>Neisseriales</taxon>
        <taxon>Neisseriaceae</taxon>
        <taxon>Vitreoscilla</taxon>
    </lineage>
</organism>
<keyword evidence="3" id="KW-1185">Reference proteome</keyword>
<feature type="chain" id="PRO_5046721553" description="Lipocalin-like domain-containing protein" evidence="1">
    <location>
        <begin position="30"/>
        <end position="163"/>
    </location>
</feature>
<dbReference type="EMBL" id="CP091511">
    <property type="protein sequence ID" value="UOO89413.1"/>
    <property type="molecule type" value="Genomic_DNA"/>
</dbReference>
<keyword evidence="1" id="KW-0732">Signal</keyword>
<reference evidence="2 3" key="1">
    <citation type="journal article" date="2022" name="Res Sq">
        <title>Evolution of multicellular longitudinally dividing oral cavity symbionts (Neisseriaceae).</title>
        <authorList>
            <person name="Nyongesa S."/>
            <person name="Weber P."/>
            <person name="Bernet E."/>
            <person name="Pullido F."/>
            <person name="Nieckarz M."/>
            <person name="Delaby M."/>
            <person name="Nieves C."/>
            <person name="Viehboeck T."/>
            <person name="Krause N."/>
            <person name="Rivera-Millot A."/>
            <person name="Nakamura A."/>
            <person name="Vischer N."/>
            <person name="VanNieuwenhze M."/>
            <person name="Brun Y."/>
            <person name="Cava F."/>
            <person name="Bulgheresi S."/>
            <person name="Veyrier F."/>
        </authorList>
    </citation>
    <scope>NUCLEOTIDE SEQUENCE [LARGE SCALE GENOMIC DNA]</scope>
    <source>
        <strain evidence="2 3">SN4</strain>
    </source>
</reference>
<dbReference type="Proteomes" id="UP000832011">
    <property type="component" value="Chromosome"/>
</dbReference>
<feature type="signal peptide" evidence="1">
    <location>
        <begin position="1"/>
        <end position="29"/>
    </location>
</feature>